<name>A0A7T8HMK7_CALRO</name>
<dbReference type="EMBL" id="CP045892">
    <property type="protein sequence ID" value="QQP52561.1"/>
    <property type="molecule type" value="Genomic_DNA"/>
</dbReference>
<evidence type="ECO:0000313" key="2">
    <source>
        <dbReference type="EMBL" id="QQP52561.1"/>
    </source>
</evidence>
<dbReference type="InterPro" id="IPR032914">
    <property type="entry name" value="Vam6/VPS39/TRAP1"/>
</dbReference>
<dbReference type="OrthoDB" id="5325112at2759"/>
<reference evidence="3" key="1">
    <citation type="submission" date="2021-01" db="EMBL/GenBank/DDBJ databases">
        <title>Caligus Genome Assembly.</title>
        <authorList>
            <person name="Gallardo-Escarate C."/>
        </authorList>
    </citation>
    <scope>NUCLEOTIDE SEQUENCE [LARGE SCALE GENOMIC DNA]</scope>
</reference>
<evidence type="ECO:0000259" key="1">
    <source>
        <dbReference type="Pfam" id="PF10367"/>
    </source>
</evidence>
<sequence length="215" mass="24713">ESKHYEPKDLIFHFPKKTLHEERAILLGRNGQDEDALFTYLYVVKDLPKALLYCSEAKDKHSCFSLLVYLLLLPSPSKEKPHLMEESEIAPGEEAIYALEDVLSILQTHVRDIDLKILIKHLPGSVQLSSLRHNLRSGISESNSSKHNSQIQRGLIHSEFLRLQKRRLTDMDICSICKKRLSPGNTFVRLPEDTSLVHYSCYEKRLNNPSLSAFF</sequence>
<dbReference type="InterPro" id="IPR019453">
    <property type="entry name" value="VPS39/TGFA1_Znf"/>
</dbReference>
<dbReference type="GO" id="GO:0006914">
    <property type="term" value="P:autophagy"/>
    <property type="evidence" value="ECO:0007669"/>
    <property type="project" value="TreeGrafter"/>
</dbReference>
<dbReference type="GO" id="GO:0034058">
    <property type="term" value="P:endosomal vesicle fusion"/>
    <property type="evidence" value="ECO:0007669"/>
    <property type="project" value="TreeGrafter"/>
</dbReference>
<gene>
    <name evidence="2" type="ORF">FKW44_004748</name>
</gene>
<dbReference type="Proteomes" id="UP000595437">
    <property type="component" value="Chromosome 3"/>
</dbReference>
<dbReference type="GO" id="GO:0005737">
    <property type="term" value="C:cytoplasm"/>
    <property type="evidence" value="ECO:0007669"/>
    <property type="project" value="TreeGrafter"/>
</dbReference>
<dbReference type="Pfam" id="PF10367">
    <property type="entry name" value="zf-Vps39_C"/>
    <property type="match status" value="1"/>
</dbReference>
<evidence type="ECO:0000313" key="3">
    <source>
        <dbReference type="Proteomes" id="UP000595437"/>
    </source>
</evidence>
<dbReference type="GO" id="GO:0016020">
    <property type="term" value="C:membrane"/>
    <property type="evidence" value="ECO:0007669"/>
    <property type="project" value="TreeGrafter"/>
</dbReference>
<proteinExistence type="predicted"/>
<feature type="non-terminal residue" evidence="2">
    <location>
        <position position="215"/>
    </location>
</feature>
<dbReference type="PANTHER" id="PTHR12894">
    <property type="entry name" value="CNH DOMAIN CONTAINING"/>
    <property type="match status" value="1"/>
</dbReference>
<dbReference type="AlphaFoldDB" id="A0A7T8HMK7"/>
<accession>A0A7T8HMK7</accession>
<keyword evidence="3" id="KW-1185">Reference proteome</keyword>
<protein>
    <recommendedName>
        <fullName evidence="1">Vacuolar sorting protein 39/Transforming growth factor beta receptor-associated zinc finger domain-containing protein</fullName>
    </recommendedName>
</protein>
<organism evidence="2 3">
    <name type="scientific">Caligus rogercresseyi</name>
    <name type="common">Sea louse</name>
    <dbReference type="NCBI Taxonomy" id="217165"/>
    <lineage>
        <taxon>Eukaryota</taxon>
        <taxon>Metazoa</taxon>
        <taxon>Ecdysozoa</taxon>
        <taxon>Arthropoda</taxon>
        <taxon>Crustacea</taxon>
        <taxon>Multicrustacea</taxon>
        <taxon>Hexanauplia</taxon>
        <taxon>Copepoda</taxon>
        <taxon>Siphonostomatoida</taxon>
        <taxon>Caligidae</taxon>
        <taxon>Caligus</taxon>
    </lineage>
</organism>
<feature type="domain" description="Vacuolar sorting protein 39/Transforming growth factor beta receptor-associated zinc finger" evidence="1">
    <location>
        <begin position="167"/>
        <end position="204"/>
    </location>
</feature>
<dbReference type="PANTHER" id="PTHR12894:SF49">
    <property type="entry name" value="VAM6_VPS39-LIKE PROTEIN"/>
    <property type="match status" value="1"/>
</dbReference>